<dbReference type="PANTHER" id="PTHR47823">
    <property type="entry name" value="ION_TRANS DOMAIN-CONTAINING PROTEIN"/>
    <property type="match status" value="1"/>
</dbReference>
<dbReference type="Proteomes" id="UP001178507">
    <property type="component" value="Unassembled WGS sequence"/>
</dbReference>
<feature type="compositionally biased region" description="Basic and acidic residues" evidence="1">
    <location>
        <begin position="68"/>
        <end position="81"/>
    </location>
</feature>
<comment type="caution">
    <text evidence="2">The sequence shown here is derived from an EMBL/GenBank/DDBJ whole genome shotgun (WGS) entry which is preliminary data.</text>
</comment>
<sequence>MSGRANHEEVEPPGLELEEGSFWQLHRQLADCYVADIAKLGKRVSVSMPPCSPPEMLFEQDRRDSIDSHFRTSKSNKKDTLKPPSRAPSIENPKSSETPTVAQRKDRTLKTLLNVQGLQPTASETFDLRELDLKVHERWDAARAKQQKHFAKKSLEDGRSKTQAMQPVMTVAEELPRRRCVLHPGGRFKTCWNVMVAACVLHDLLVIPLNTFSFPQNVFWDLTSWSVQVFWNLDFFVSLFSAFYDEGALVMSLPRIAAQYARTWMLFDVTMISMDWCFRIMDMVDSEQAESIMWSKSLRMLRFLRLMRMLRWVKLRRINEIFQEFFHSQAASLYYGLFHSIATLMVLNHLIACAWFATSHMDEMNWVTDLGIHNDPAEYQYLTCMNWAFAQLGVGSSPAKATNSLEMVFCIVIAFRSLITSSTLISTVSNLMAGLSKIKEDENTEFRLLRCYLAQNNIPIVLGQKITHFLQYQYTLRQEARSADMQVPLLELLSQQLQGELQFARYEESLAKLRLVVELLESGDRQVVHTLWRVAVLAVGHCTAACKDLVFLAGNQANAAYLKLNGMLTYSSEDGDMQVNDSGWVSEACLWTPWVYLGDLIAEDVSRLAALDAEAFGDAMSQCYQTQRAASKYAAAFIAAMRQRGTWSDAFSLERSTTITQQPKETPNRWDRCCAMFKQAKVHQHDGFDGVEPKKTTRSDD</sequence>
<gene>
    <name evidence="2" type="ORF">EVOR1521_LOCUS13631</name>
</gene>
<keyword evidence="3" id="KW-1185">Reference proteome</keyword>
<feature type="region of interest" description="Disordered" evidence="1">
    <location>
        <begin position="68"/>
        <end position="106"/>
    </location>
</feature>
<dbReference type="EMBL" id="CAUJNA010001543">
    <property type="protein sequence ID" value="CAJ1387582.1"/>
    <property type="molecule type" value="Genomic_DNA"/>
</dbReference>
<dbReference type="AlphaFoldDB" id="A0AA36IJM2"/>
<dbReference type="SUPFAM" id="SSF51206">
    <property type="entry name" value="cAMP-binding domain-like"/>
    <property type="match status" value="1"/>
</dbReference>
<dbReference type="Gene3D" id="1.10.287.70">
    <property type="match status" value="1"/>
</dbReference>
<evidence type="ECO:0000313" key="3">
    <source>
        <dbReference type="Proteomes" id="UP001178507"/>
    </source>
</evidence>
<protein>
    <submittedName>
        <fullName evidence="2">Uncharacterized protein</fullName>
    </submittedName>
</protein>
<proteinExistence type="predicted"/>
<evidence type="ECO:0000256" key="1">
    <source>
        <dbReference type="SAM" id="MobiDB-lite"/>
    </source>
</evidence>
<accession>A0AA36IJM2</accession>
<organism evidence="2 3">
    <name type="scientific">Effrenium voratum</name>
    <dbReference type="NCBI Taxonomy" id="2562239"/>
    <lineage>
        <taxon>Eukaryota</taxon>
        <taxon>Sar</taxon>
        <taxon>Alveolata</taxon>
        <taxon>Dinophyceae</taxon>
        <taxon>Suessiales</taxon>
        <taxon>Symbiodiniaceae</taxon>
        <taxon>Effrenium</taxon>
    </lineage>
</organism>
<dbReference type="SUPFAM" id="SSF81324">
    <property type="entry name" value="Voltage-gated potassium channels"/>
    <property type="match status" value="1"/>
</dbReference>
<dbReference type="InterPro" id="IPR018490">
    <property type="entry name" value="cNMP-bd_dom_sf"/>
</dbReference>
<name>A0AA36IJM2_9DINO</name>
<dbReference type="PANTHER" id="PTHR47823:SF9">
    <property type="entry name" value="CHROMOSOME UNDETERMINED SCAFFOLD_10, WHOLE GENOME SHOTGUN SEQUENCE"/>
    <property type="match status" value="1"/>
</dbReference>
<reference evidence="2" key="1">
    <citation type="submission" date="2023-08" db="EMBL/GenBank/DDBJ databases">
        <authorList>
            <person name="Chen Y."/>
            <person name="Shah S."/>
            <person name="Dougan E. K."/>
            <person name="Thang M."/>
            <person name="Chan C."/>
        </authorList>
    </citation>
    <scope>NUCLEOTIDE SEQUENCE</scope>
</reference>
<feature type="compositionally biased region" description="Polar residues" evidence="1">
    <location>
        <begin position="92"/>
        <end position="101"/>
    </location>
</feature>
<evidence type="ECO:0000313" key="2">
    <source>
        <dbReference type="EMBL" id="CAJ1387582.1"/>
    </source>
</evidence>